<proteinExistence type="predicted"/>
<dbReference type="AlphaFoldDB" id="A0A7S4JUJ3"/>
<reference evidence="1" key="1">
    <citation type="submission" date="2021-01" db="EMBL/GenBank/DDBJ databases">
        <authorList>
            <person name="Corre E."/>
            <person name="Pelletier E."/>
            <person name="Niang G."/>
            <person name="Scheremetjew M."/>
            <person name="Finn R."/>
            <person name="Kale V."/>
            <person name="Holt S."/>
            <person name="Cochrane G."/>
            <person name="Meng A."/>
            <person name="Brown T."/>
            <person name="Cohen L."/>
        </authorList>
    </citation>
    <scope>NUCLEOTIDE SEQUENCE</scope>
    <source>
        <strain evidence="1">Isolate 1302-5</strain>
    </source>
</reference>
<accession>A0A7S4JUJ3</accession>
<dbReference type="EMBL" id="HBKQ01048726">
    <property type="protein sequence ID" value="CAE2273833.1"/>
    <property type="molecule type" value="Transcribed_RNA"/>
</dbReference>
<name>A0A7S4JUJ3_9STRA</name>
<sequence>MLPEADAAGLSPPTEPLFSLLPAAKPAMVPFDRLLRRAWGFCASFWAVRDVPVYPPPPPAPPPPEDFTAAPAGAVASSPLPPAAAPPGEFIAIIRSAVRGLLHYSSVSALAVDILLRQPARPPLCQLRRAPFLPGANAAAAANFKLLSCRCCCCCCCCHRPWIRLFVYIIV</sequence>
<evidence type="ECO:0000313" key="1">
    <source>
        <dbReference type="EMBL" id="CAE2273833.1"/>
    </source>
</evidence>
<organism evidence="1">
    <name type="scientific">Odontella aurita</name>
    <dbReference type="NCBI Taxonomy" id="265563"/>
    <lineage>
        <taxon>Eukaryota</taxon>
        <taxon>Sar</taxon>
        <taxon>Stramenopiles</taxon>
        <taxon>Ochrophyta</taxon>
        <taxon>Bacillariophyta</taxon>
        <taxon>Mediophyceae</taxon>
        <taxon>Biddulphiophycidae</taxon>
        <taxon>Eupodiscales</taxon>
        <taxon>Odontellaceae</taxon>
        <taxon>Odontella</taxon>
    </lineage>
</organism>
<gene>
    <name evidence="1" type="ORF">OAUR00152_LOCUS33658</name>
</gene>
<protein>
    <submittedName>
        <fullName evidence="1">Uncharacterized protein</fullName>
    </submittedName>
</protein>